<dbReference type="Proteomes" id="UP000773469">
    <property type="component" value="Unassembled WGS sequence"/>
</dbReference>
<keyword evidence="1" id="KW-0812">Transmembrane</keyword>
<feature type="transmembrane region" description="Helical" evidence="1">
    <location>
        <begin position="17"/>
        <end position="37"/>
    </location>
</feature>
<evidence type="ECO:0000256" key="1">
    <source>
        <dbReference type="SAM" id="Phobius"/>
    </source>
</evidence>
<keyword evidence="3" id="KW-1185">Reference proteome</keyword>
<accession>A0ABQ4P0L3</accession>
<keyword evidence="1" id="KW-1133">Transmembrane helix</keyword>
<protein>
    <submittedName>
        <fullName evidence="2">Uncharacterized protein</fullName>
    </submittedName>
</protein>
<proteinExistence type="predicted"/>
<organism evidence="2 3">
    <name type="scientific">Shewanella colwelliana</name>
    <name type="common">Alteromonas colwelliana</name>
    <dbReference type="NCBI Taxonomy" id="23"/>
    <lineage>
        <taxon>Bacteria</taxon>
        <taxon>Pseudomonadati</taxon>
        <taxon>Pseudomonadota</taxon>
        <taxon>Gammaproteobacteria</taxon>
        <taxon>Alteromonadales</taxon>
        <taxon>Shewanellaceae</taxon>
        <taxon>Shewanella</taxon>
    </lineage>
</organism>
<sequence>MIMTEQVKRERELSKSYYVVIFILGLLSVGLICNTLVDWKLKQINEELATAKANSPMIKIIDQKALAGYFQSQEYDIPTQLEYMDILKVLLDKSRIIAVNASAVQFDTDNYNLRINSIEELRLQLQKLGIDNPRNTKEAEYLERAAKQKELTRRLFAG</sequence>
<evidence type="ECO:0000313" key="3">
    <source>
        <dbReference type="Proteomes" id="UP000773469"/>
    </source>
</evidence>
<gene>
    <name evidence="2" type="ORF">TUM3794_20570</name>
</gene>
<evidence type="ECO:0000313" key="2">
    <source>
        <dbReference type="EMBL" id="GIU41054.1"/>
    </source>
</evidence>
<dbReference type="EMBL" id="BPEU01000013">
    <property type="protein sequence ID" value="GIU41054.1"/>
    <property type="molecule type" value="Genomic_DNA"/>
</dbReference>
<keyword evidence="1" id="KW-0472">Membrane</keyword>
<name>A0ABQ4P0L3_SHECO</name>
<reference evidence="2 3" key="1">
    <citation type="submission" date="2021-05" db="EMBL/GenBank/DDBJ databases">
        <title>Molecular characterization for Shewanella algae harboring chromosomal blaOXA-55-like strains isolated from clinical and environment sample.</title>
        <authorList>
            <person name="Ohama Y."/>
            <person name="Aoki K."/>
            <person name="Harada S."/>
            <person name="Moriya K."/>
            <person name="Ishii Y."/>
            <person name="Tateda K."/>
        </authorList>
    </citation>
    <scope>NUCLEOTIDE SEQUENCE [LARGE SCALE GENOMIC DNA]</scope>
    <source>
        <strain evidence="2 3">MBTL60-118</strain>
    </source>
</reference>
<comment type="caution">
    <text evidence="2">The sequence shown here is derived from an EMBL/GenBank/DDBJ whole genome shotgun (WGS) entry which is preliminary data.</text>
</comment>